<organism evidence="2 3">
    <name type="scientific">Clostridium butyricum</name>
    <dbReference type="NCBI Taxonomy" id="1492"/>
    <lineage>
        <taxon>Bacteria</taxon>
        <taxon>Bacillati</taxon>
        <taxon>Bacillota</taxon>
        <taxon>Clostridia</taxon>
        <taxon>Eubacteriales</taxon>
        <taxon>Clostridiaceae</taxon>
        <taxon>Clostridium</taxon>
    </lineage>
</organism>
<evidence type="ECO:0000313" key="2">
    <source>
        <dbReference type="EMBL" id="NAS19919.1"/>
    </source>
</evidence>
<dbReference type="SUPFAM" id="SSF52540">
    <property type="entry name" value="P-loop containing nucleoside triphosphate hydrolases"/>
    <property type="match status" value="1"/>
</dbReference>
<dbReference type="GO" id="GO:0016887">
    <property type="term" value="F:ATP hydrolysis activity"/>
    <property type="evidence" value="ECO:0007669"/>
    <property type="project" value="InterPro"/>
</dbReference>
<dbReference type="InterPro" id="IPR003593">
    <property type="entry name" value="AAA+_ATPase"/>
</dbReference>
<dbReference type="GO" id="GO:0005524">
    <property type="term" value="F:ATP binding"/>
    <property type="evidence" value="ECO:0007669"/>
    <property type="project" value="InterPro"/>
</dbReference>
<sequence>MATGEHVKLLIQAHYDNEDRFRTVVLQLAAYEATKGHTALAREIRDIVDSAKFKRNKVVQLSSGFNELISSTLPEHTFSELVVTVEIRQRIERILKEYRQRDKLKKHGLGNRRKILLAGPPGTGKTMTASVLASELNLPLCTILMDKMVTKYMGETSAKLRQIFDNISECQGVYLFDEFDAIGSERSMDNDVGEIRRVLNSFLQLIEQDTSESIIVAATNNPRLLDQALFRRFDDIVHYNLPDESEIERLINNRLGEFAQKDIVYNNLVKKCNTLSHAEISKACDDSIKEAILSDKELVDEKLLCKMIDEKLSSYMRGEEFGN</sequence>
<dbReference type="Proteomes" id="UP000474042">
    <property type="component" value="Unassembled WGS sequence"/>
</dbReference>
<evidence type="ECO:0000259" key="1">
    <source>
        <dbReference type="SMART" id="SM00382"/>
    </source>
</evidence>
<feature type="domain" description="AAA+ ATPase" evidence="1">
    <location>
        <begin position="111"/>
        <end position="243"/>
    </location>
</feature>
<proteinExistence type="predicted"/>
<dbReference type="InterPro" id="IPR003959">
    <property type="entry name" value="ATPase_AAA_core"/>
</dbReference>
<dbReference type="CDD" id="cd19481">
    <property type="entry name" value="RecA-like_protease"/>
    <property type="match status" value="1"/>
</dbReference>
<dbReference type="InterPro" id="IPR027417">
    <property type="entry name" value="P-loop_NTPase"/>
</dbReference>
<dbReference type="EMBL" id="WOFV02000126">
    <property type="protein sequence ID" value="NAS19919.1"/>
    <property type="molecule type" value="Genomic_DNA"/>
</dbReference>
<name>A0A6L9EU64_CLOBU</name>
<evidence type="ECO:0000313" key="3">
    <source>
        <dbReference type="Proteomes" id="UP000474042"/>
    </source>
</evidence>
<comment type="caution">
    <text evidence="2">The sequence shown here is derived from an EMBL/GenBank/DDBJ whole genome shotgun (WGS) entry which is preliminary data.</text>
</comment>
<dbReference type="PANTHER" id="PTHR23077:SF198">
    <property type="entry name" value="ATP-DEPENDENT ZINC METALLOPROTEASE FTSH"/>
    <property type="match status" value="1"/>
</dbReference>
<dbReference type="PANTHER" id="PTHR23077">
    <property type="entry name" value="AAA-FAMILY ATPASE"/>
    <property type="match status" value="1"/>
</dbReference>
<dbReference type="InterPro" id="IPR050168">
    <property type="entry name" value="AAA_ATPase_domain"/>
</dbReference>
<dbReference type="Pfam" id="PF00004">
    <property type="entry name" value="AAA"/>
    <property type="match status" value="1"/>
</dbReference>
<gene>
    <name evidence="2" type="ORF">GND98_019365</name>
</gene>
<reference evidence="2 3" key="1">
    <citation type="submission" date="2020-01" db="EMBL/GenBank/DDBJ databases">
        <title>Genome sequence of a 1,3-propanediol producer, Clostridium butyricum S3.</title>
        <authorList>
            <person name="Zhou J."/>
        </authorList>
    </citation>
    <scope>NUCLEOTIDE SEQUENCE [LARGE SCALE GENOMIC DNA]</scope>
    <source>
        <strain evidence="2 3">S3</strain>
    </source>
</reference>
<dbReference type="AlphaFoldDB" id="A0A6L9EU64"/>
<dbReference type="Gene3D" id="3.40.50.300">
    <property type="entry name" value="P-loop containing nucleotide triphosphate hydrolases"/>
    <property type="match status" value="1"/>
</dbReference>
<protein>
    <submittedName>
        <fullName evidence="2">AAA family ATPase</fullName>
    </submittedName>
</protein>
<dbReference type="SMART" id="SM00382">
    <property type="entry name" value="AAA"/>
    <property type="match status" value="1"/>
</dbReference>
<accession>A0A6L9EU64</accession>